<evidence type="ECO:0000313" key="3">
    <source>
        <dbReference type="Proteomes" id="UP001054252"/>
    </source>
</evidence>
<organism evidence="1 3">
    <name type="scientific">Rubroshorea leprosula</name>
    <dbReference type="NCBI Taxonomy" id="152421"/>
    <lineage>
        <taxon>Eukaryota</taxon>
        <taxon>Viridiplantae</taxon>
        <taxon>Streptophyta</taxon>
        <taxon>Embryophyta</taxon>
        <taxon>Tracheophyta</taxon>
        <taxon>Spermatophyta</taxon>
        <taxon>Magnoliopsida</taxon>
        <taxon>eudicotyledons</taxon>
        <taxon>Gunneridae</taxon>
        <taxon>Pentapetalae</taxon>
        <taxon>rosids</taxon>
        <taxon>malvids</taxon>
        <taxon>Malvales</taxon>
        <taxon>Dipterocarpaceae</taxon>
        <taxon>Rubroshorea</taxon>
    </lineage>
</organism>
<dbReference type="EMBL" id="BPVZ01000209">
    <property type="protein sequence ID" value="GKV46489.1"/>
    <property type="molecule type" value="Genomic_DNA"/>
</dbReference>
<gene>
    <name evidence="1" type="ORF">SLEP1_g53471</name>
    <name evidence="2" type="ORF">SLEP1_g53475</name>
</gene>
<reference evidence="1 3" key="1">
    <citation type="journal article" date="2021" name="Commun. Biol.">
        <title>The genome of Shorea leprosula (Dipterocarpaceae) highlights the ecological relevance of drought in aseasonal tropical rainforests.</title>
        <authorList>
            <person name="Ng K.K.S."/>
            <person name="Kobayashi M.J."/>
            <person name="Fawcett J.A."/>
            <person name="Hatakeyama M."/>
            <person name="Paape T."/>
            <person name="Ng C.H."/>
            <person name="Ang C.C."/>
            <person name="Tnah L.H."/>
            <person name="Lee C.T."/>
            <person name="Nishiyama T."/>
            <person name="Sese J."/>
            <person name="O'Brien M.J."/>
            <person name="Copetti D."/>
            <person name="Mohd Noor M.I."/>
            <person name="Ong R.C."/>
            <person name="Putra M."/>
            <person name="Sireger I.Z."/>
            <person name="Indrioko S."/>
            <person name="Kosugi Y."/>
            <person name="Izuno A."/>
            <person name="Isagi Y."/>
            <person name="Lee S.L."/>
            <person name="Shimizu K.K."/>
        </authorList>
    </citation>
    <scope>NUCLEOTIDE SEQUENCE [LARGE SCALE GENOMIC DNA]</scope>
    <source>
        <strain evidence="1">214</strain>
    </source>
</reference>
<proteinExistence type="predicted"/>
<evidence type="ECO:0000313" key="1">
    <source>
        <dbReference type="EMBL" id="GKV46489.1"/>
    </source>
</evidence>
<dbReference type="EMBL" id="BPVZ01000209">
    <property type="protein sequence ID" value="GKV46493.1"/>
    <property type="molecule type" value="Genomic_DNA"/>
</dbReference>
<sequence>MKMGRLGEAENTPTSIRLRCIVPYFSLSTNSRAVIQIDNYSSEHQILAGRKSFHLNPRLTLYLKR</sequence>
<dbReference type="AlphaFoldDB" id="A0AAV5M9U4"/>
<keyword evidence="3" id="KW-1185">Reference proteome</keyword>
<evidence type="ECO:0000313" key="2">
    <source>
        <dbReference type="EMBL" id="GKV46493.1"/>
    </source>
</evidence>
<accession>A0AAV5M9U4</accession>
<comment type="caution">
    <text evidence="1">The sequence shown here is derived from an EMBL/GenBank/DDBJ whole genome shotgun (WGS) entry which is preliminary data.</text>
</comment>
<name>A0AAV5M9U4_9ROSI</name>
<protein>
    <submittedName>
        <fullName evidence="1">Uncharacterized protein</fullName>
    </submittedName>
</protein>
<dbReference type="Proteomes" id="UP001054252">
    <property type="component" value="Unassembled WGS sequence"/>
</dbReference>